<keyword evidence="4" id="KW-0418">Kinase</keyword>
<evidence type="ECO:0000256" key="3">
    <source>
        <dbReference type="ARBA" id="ARBA00022741"/>
    </source>
</evidence>
<feature type="binding site" evidence="7">
    <location>
        <position position="160"/>
    </location>
    <ligand>
        <name>ATP</name>
        <dbReference type="ChEBI" id="CHEBI:30616"/>
    </ligand>
</feature>
<dbReference type="InterPro" id="IPR050915">
    <property type="entry name" value="MAP_kinase_kinase"/>
</dbReference>
<organism evidence="11 12">
    <name type="scientific">Roridomyces roridus</name>
    <dbReference type="NCBI Taxonomy" id="1738132"/>
    <lineage>
        <taxon>Eukaryota</taxon>
        <taxon>Fungi</taxon>
        <taxon>Dikarya</taxon>
        <taxon>Basidiomycota</taxon>
        <taxon>Agaricomycotina</taxon>
        <taxon>Agaricomycetes</taxon>
        <taxon>Agaricomycetidae</taxon>
        <taxon>Agaricales</taxon>
        <taxon>Marasmiineae</taxon>
        <taxon>Mycenaceae</taxon>
        <taxon>Roridomyces</taxon>
    </lineage>
</organism>
<sequence>MASPLSATPLRKKRNYKALQLPSSPAPTSAPPPVPEPEPVAVRQAPVAGPAGGKRRPPPMTLKAPKLPPNTMSATPMEDNLLTVSNGSNSAPNTASPHISKRNTYHTALSDTLANLDMNSEIKIDLKNEDLKDLHELGQGNGGSVKKVEHIPTGKIMAKKIVLIDAKPSVRKQILRELHIMHDCDSKYIISFYGAYLADPNICICMEFMDKGSLDGIYKKIGAIDIEVVGKVALAVLEGLTYLYDVHRIIHRDIKPSNILCNSQGEIKICDFGVSGELINSIADTFVGTSTYMSPERIQGAQYTVKSDVWSLGISLIELALGRFPFSESLSDDSDLSDFESTLSPARPGSMNSFAALGLPPARPRRPAAEKAKKDKRKSKGVSLQGGGMTMSILELLQHIVNEPAPRLSGFPEPAEAFVDSCLLKDPDQRKTPKDLLKDEWIVEARLSPFDLQAWANTF</sequence>
<evidence type="ECO:0000256" key="9">
    <source>
        <dbReference type="SAM" id="MobiDB-lite"/>
    </source>
</evidence>
<keyword evidence="12" id="KW-1185">Reference proteome</keyword>
<evidence type="ECO:0000256" key="5">
    <source>
        <dbReference type="ARBA" id="ARBA00022840"/>
    </source>
</evidence>
<dbReference type="GO" id="GO:0004712">
    <property type="term" value="F:protein serine/threonine/tyrosine kinase activity"/>
    <property type="evidence" value="ECO:0007669"/>
    <property type="project" value="UniProtKB-ARBA"/>
</dbReference>
<dbReference type="PROSITE" id="PS00108">
    <property type="entry name" value="PROTEIN_KINASE_ST"/>
    <property type="match status" value="1"/>
</dbReference>
<dbReference type="GO" id="GO:0004674">
    <property type="term" value="F:protein serine/threonine kinase activity"/>
    <property type="evidence" value="ECO:0007669"/>
    <property type="project" value="UniProtKB-KW"/>
</dbReference>
<dbReference type="AlphaFoldDB" id="A0AAD7CAA7"/>
<evidence type="ECO:0000256" key="4">
    <source>
        <dbReference type="ARBA" id="ARBA00022777"/>
    </source>
</evidence>
<keyword evidence="3 7" id="KW-0547">Nucleotide-binding</keyword>
<dbReference type="Pfam" id="PF00069">
    <property type="entry name" value="Pkinase"/>
    <property type="match status" value="1"/>
</dbReference>
<evidence type="ECO:0000313" key="12">
    <source>
        <dbReference type="Proteomes" id="UP001221142"/>
    </source>
</evidence>
<evidence type="ECO:0000256" key="7">
    <source>
        <dbReference type="PROSITE-ProRule" id="PRU10141"/>
    </source>
</evidence>
<reference evidence="11" key="1">
    <citation type="submission" date="2023-03" db="EMBL/GenBank/DDBJ databases">
        <title>Massive genome expansion in bonnet fungi (Mycena s.s.) driven by repeated elements and novel gene families across ecological guilds.</title>
        <authorList>
            <consortium name="Lawrence Berkeley National Laboratory"/>
            <person name="Harder C.B."/>
            <person name="Miyauchi S."/>
            <person name="Viragh M."/>
            <person name="Kuo A."/>
            <person name="Thoen E."/>
            <person name="Andreopoulos B."/>
            <person name="Lu D."/>
            <person name="Skrede I."/>
            <person name="Drula E."/>
            <person name="Henrissat B."/>
            <person name="Morin E."/>
            <person name="Kohler A."/>
            <person name="Barry K."/>
            <person name="LaButti K."/>
            <person name="Morin E."/>
            <person name="Salamov A."/>
            <person name="Lipzen A."/>
            <person name="Mereny Z."/>
            <person name="Hegedus B."/>
            <person name="Baldrian P."/>
            <person name="Stursova M."/>
            <person name="Weitz H."/>
            <person name="Taylor A."/>
            <person name="Grigoriev I.V."/>
            <person name="Nagy L.G."/>
            <person name="Martin F."/>
            <person name="Kauserud H."/>
        </authorList>
    </citation>
    <scope>NUCLEOTIDE SEQUENCE</scope>
    <source>
        <strain evidence="11">9284</strain>
    </source>
</reference>
<keyword evidence="5 7" id="KW-0067">ATP-binding</keyword>
<dbReference type="PANTHER" id="PTHR47448:SF1">
    <property type="entry name" value="SERINE_THREONINE-PROTEIN KINASE STE7 HOMOLOG"/>
    <property type="match status" value="1"/>
</dbReference>
<evidence type="ECO:0000256" key="1">
    <source>
        <dbReference type="ARBA" id="ARBA00022527"/>
    </source>
</evidence>
<gene>
    <name evidence="11" type="ORF">FB45DRAFT_783287</name>
</gene>
<evidence type="ECO:0000256" key="8">
    <source>
        <dbReference type="RuleBase" id="RU000304"/>
    </source>
</evidence>
<dbReference type="PANTHER" id="PTHR47448">
    <property type="entry name" value="DUAL SPECIFICITY MITOGEN-ACTIVATED PROTEIN KINASE KINASE DSOR1-LIKE PROTEIN"/>
    <property type="match status" value="1"/>
</dbReference>
<dbReference type="InterPro" id="IPR011009">
    <property type="entry name" value="Kinase-like_dom_sf"/>
</dbReference>
<feature type="region of interest" description="Disordered" evidence="9">
    <location>
        <begin position="1"/>
        <end position="69"/>
    </location>
</feature>
<dbReference type="FunFam" id="3.30.200.20:FF:000040">
    <property type="entry name" value="Dual specificity mitogen-activated protein kinase kinase"/>
    <property type="match status" value="1"/>
</dbReference>
<keyword evidence="2" id="KW-0808">Transferase</keyword>
<dbReference type="Gene3D" id="3.30.200.20">
    <property type="entry name" value="Phosphorylase Kinase, domain 1"/>
    <property type="match status" value="1"/>
</dbReference>
<dbReference type="InterPro" id="IPR000719">
    <property type="entry name" value="Prot_kinase_dom"/>
</dbReference>
<dbReference type="Gene3D" id="1.10.510.10">
    <property type="entry name" value="Transferase(Phosphotransferase) domain 1"/>
    <property type="match status" value="1"/>
</dbReference>
<feature type="domain" description="Protein kinase" evidence="10">
    <location>
        <begin position="131"/>
        <end position="442"/>
    </location>
</feature>
<accession>A0AAD7CAA7</accession>
<name>A0AAD7CAA7_9AGAR</name>
<dbReference type="GO" id="GO:0005524">
    <property type="term" value="F:ATP binding"/>
    <property type="evidence" value="ECO:0007669"/>
    <property type="project" value="UniProtKB-UniRule"/>
</dbReference>
<evidence type="ECO:0000256" key="2">
    <source>
        <dbReference type="ARBA" id="ARBA00022679"/>
    </source>
</evidence>
<proteinExistence type="inferred from homology"/>
<dbReference type="PROSITE" id="PS50011">
    <property type="entry name" value="PROTEIN_KINASE_DOM"/>
    <property type="match status" value="1"/>
</dbReference>
<evidence type="ECO:0000259" key="10">
    <source>
        <dbReference type="PROSITE" id="PS50011"/>
    </source>
</evidence>
<dbReference type="GO" id="GO:0000165">
    <property type="term" value="P:MAPK cascade"/>
    <property type="evidence" value="ECO:0007669"/>
    <property type="project" value="UniProtKB-ARBA"/>
</dbReference>
<feature type="compositionally biased region" description="Pro residues" evidence="9">
    <location>
        <begin position="24"/>
        <end position="38"/>
    </location>
</feature>
<comment type="caution">
    <text evidence="11">The sequence shown here is derived from an EMBL/GenBank/DDBJ whole genome shotgun (WGS) entry which is preliminary data.</text>
</comment>
<dbReference type="EMBL" id="JARKIF010000003">
    <property type="protein sequence ID" value="KAJ7643718.1"/>
    <property type="molecule type" value="Genomic_DNA"/>
</dbReference>
<dbReference type="InterPro" id="IPR008271">
    <property type="entry name" value="Ser/Thr_kinase_AS"/>
</dbReference>
<feature type="compositionally biased region" description="Low complexity" evidence="9">
    <location>
        <begin position="39"/>
        <end position="49"/>
    </location>
</feature>
<dbReference type="SMART" id="SM00220">
    <property type="entry name" value="S_TKc"/>
    <property type="match status" value="1"/>
</dbReference>
<protein>
    <submittedName>
        <fullName evidence="11">Ste7-like protein</fullName>
    </submittedName>
</protein>
<keyword evidence="1 8" id="KW-0723">Serine/threonine-protein kinase</keyword>
<feature type="region of interest" description="Disordered" evidence="9">
    <location>
        <begin position="330"/>
        <end position="386"/>
    </location>
</feature>
<comment type="similarity">
    <text evidence="6">Belongs to the protein kinase superfamily. STE Ser/Thr protein kinase family. MAP kinase kinase subfamily.</text>
</comment>
<dbReference type="Proteomes" id="UP001221142">
    <property type="component" value="Unassembled WGS sequence"/>
</dbReference>
<evidence type="ECO:0000256" key="6">
    <source>
        <dbReference type="ARBA" id="ARBA00038035"/>
    </source>
</evidence>
<dbReference type="InterPro" id="IPR017441">
    <property type="entry name" value="Protein_kinase_ATP_BS"/>
</dbReference>
<dbReference type="PROSITE" id="PS00107">
    <property type="entry name" value="PROTEIN_KINASE_ATP"/>
    <property type="match status" value="1"/>
</dbReference>
<dbReference type="SUPFAM" id="SSF56112">
    <property type="entry name" value="Protein kinase-like (PK-like)"/>
    <property type="match status" value="1"/>
</dbReference>
<evidence type="ECO:0000313" key="11">
    <source>
        <dbReference type="EMBL" id="KAJ7643718.1"/>
    </source>
</evidence>